<protein>
    <submittedName>
        <fullName evidence="2">Uncharacterized protein</fullName>
    </submittedName>
</protein>
<evidence type="ECO:0000313" key="2">
    <source>
        <dbReference type="EMBL" id="GFD26859.1"/>
    </source>
</evidence>
<dbReference type="AlphaFoldDB" id="A0A699UZY1"/>
<feature type="non-terminal residue" evidence="2">
    <location>
        <position position="1"/>
    </location>
</feature>
<proteinExistence type="predicted"/>
<evidence type="ECO:0000256" key="1">
    <source>
        <dbReference type="SAM" id="MobiDB-lite"/>
    </source>
</evidence>
<organism evidence="2">
    <name type="scientific">Tanacetum cinerariifolium</name>
    <name type="common">Dalmatian daisy</name>
    <name type="synonym">Chrysanthemum cinerariifolium</name>
    <dbReference type="NCBI Taxonomy" id="118510"/>
    <lineage>
        <taxon>Eukaryota</taxon>
        <taxon>Viridiplantae</taxon>
        <taxon>Streptophyta</taxon>
        <taxon>Embryophyta</taxon>
        <taxon>Tracheophyta</taxon>
        <taxon>Spermatophyta</taxon>
        <taxon>Magnoliopsida</taxon>
        <taxon>eudicotyledons</taxon>
        <taxon>Gunneridae</taxon>
        <taxon>Pentapetalae</taxon>
        <taxon>asterids</taxon>
        <taxon>campanulids</taxon>
        <taxon>Asterales</taxon>
        <taxon>Asteraceae</taxon>
        <taxon>Asteroideae</taxon>
        <taxon>Anthemideae</taxon>
        <taxon>Anthemidinae</taxon>
        <taxon>Tanacetum</taxon>
    </lineage>
</organism>
<feature type="compositionally biased region" description="Low complexity" evidence="1">
    <location>
        <begin position="35"/>
        <end position="47"/>
    </location>
</feature>
<feature type="region of interest" description="Disordered" evidence="1">
    <location>
        <begin position="35"/>
        <end position="59"/>
    </location>
</feature>
<gene>
    <name evidence="2" type="ORF">Tci_898828</name>
</gene>
<reference evidence="2" key="1">
    <citation type="journal article" date="2019" name="Sci. Rep.">
        <title>Draft genome of Tanacetum cinerariifolium, the natural source of mosquito coil.</title>
        <authorList>
            <person name="Yamashiro T."/>
            <person name="Shiraishi A."/>
            <person name="Satake H."/>
            <person name="Nakayama K."/>
        </authorList>
    </citation>
    <scope>NUCLEOTIDE SEQUENCE</scope>
</reference>
<feature type="non-terminal residue" evidence="2">
    <location>
        <position position="80"/>
    </location>
</feature>
<name>A0A699UZY1_TANCI</name>
<comment type="caution">
    <text evidence="2">The sequence shown here is derived from an EMBL/GenBank/DDBJ whole genome shotgun (WGS) entry which is preliminary data.</text>
</comment>
<feature type="region of interest" description="Disordered" evidence="1">
    <location>
        <begin position="1"/>
        <end position="21"/>
    </location>
</feature>
<sequence length="80" mass="8294">GIPADAQTILAGSTPIPTTRGVSVGSSIDLAGQATAAAPSSSAIPATDKGKGDDVNEDNMNERLGMLLMRKRRELAERSW</sequence>
<accession>A0A699UZY1</accession>
<dbReference type="EMBL" id="BKCJ011372330">
    <property type="protein sequence ID" value="GFD26859.1"/>
    <property type="molecule type" value="Genomic_DNA"/>
</dbReference>